<keyword evidence="5" id="KW-1185">Reference proteome</keyword>
<feature type="region of interest" description="Disordered" evidence="1">
    <location>
        <begin position="43"/>
        <end position="72"/>
    </location>
</feature>
<keyword evidence="2" id="KW-0732">Signal</keyword>
<evidence type="ECO:0000259" key="3">
    <source>
        <dbReference type="Pfam" id="PF20568"/>
    </source>
</evidence>
<reference evidence="4 5" key="1">
    <citation type="submission" date="2024-06" db="EMBL/GenBank/DDBJ databases">
        <title>The Natural Products Discovery Center: Release of the First 8490 Sequenced Strains for Exploring Actinobacteria Biosynthetic Diversity.</title>
        <authorList>
            <person name="Kalkreuter E."/>
            <person name="Kautsar S.A."/>
            <person name="Yang D."/>
            <person name="Bader C.D."/>
            <person name="Teijaro C.N."/>
            <person name="Fluegel L."/>
            <person name="Davis C.M."/>
            <person name="Simpson J.R."/>
            <person name="Lauterbach L."/>
            <person name="Steele A.D."/>
            <person name="Gui C."/>
            <person name="Meng S."/>
            <person name="Li G."/>
            <person name="Viehrig K."/>
            <person name="Ye F."/>
            <person name="Su P."/>
            <person name="Kiefer A.F."/>
            <person name="Nichols A."/>
            <person name="Cepeda A.J."/>
            <person name="Yan W."/>
            <person name="Fan B."/>
            <person name="Jiang Y."/>
            <person name="Adhikari A."/>
            <person name="Zheng C.-J."/>
            <person name="Schuster L."/>
            <person name="Cowan T.M."/>
            <person name="Smanski M.J."/>
            <person name="Chevrette M.G."/>
            <person name="De Carvalho L.P.S."/>
            <person name="Shen B."/>
        </authorList>
    </citation>
    <scope>NUCLEOTIDE SEQUENCE [LARGE SCALE GENOMIC DNA]</scope>
    <source>
        <strain evidence="4 5">NPDC020594</strain>
    </source>
</reference>
<feature type="compositionally biased region" description="Low complexity" evidence="1">
    <location>
        <begin position="417"/>
        <end position="429"/>
    </location>
</feature>
<dbReference type="RefSeq" id="WP_356194188.1">
    <property type="nucleotide sequence ID" value="NZ_JBEXDP010000019.1"/>
</dbReference>
<gene>
    <name evidence="4" type="ORF">AB0H04_26925</name>
</gene>
<proteinExistence type="predicted"/>
<feature type="compositionally biased region" description="Polar residues" evidence="1">
    <location>
        <begin position="318"/>
        <end position="331"/>
    </location>
</feature>
<feature type="domain" description="DUF6777" evidence="3">
    <location>
        <begin position="80"/>
        <end position="242"/>
    </location>
</feature>
<feature type="signal peptide" evidence="2">
    <location>
        <begin position="1"/>
        <end position="26"/>
    </location>
</feature>
<dbReference type="InterPro" id="IPR046704">
    <property type="entry name" value="DUF6777"/>
</dbReference>
<name>A0ABV3AES9_9ACTN</name>
<evidence type="ECO:0000256" key="2">
    <source>
        <dbReference type="SAM" id="SignalP"/>
    </source>
</evidence>
<feature type="compositionally biased region" description="Low complexity" evidence="1">
    <location>
        <begin position="251"/>
        <end position="266"/>
    </location>
</feature>
<feature type="region of interest" description="Disordered" evidence="1">
    <location>
        <begin position="247"/>
        <end position="461"/>
    </location>
</feature>
<accession>A0ABV3AES9</accession>
<dbReference type="PROSITE" id="PS51257">
    <property type="entry name" value="PROKAR_LIPOPROTEIN"/>
    <property type="match status" value="1"/>
</dbReference>
<sequence>MRIPTRSIVAAWALSVALLAAGCAGAGVKQTRAGELVLLEAATDRGPDPFTDSTDTRPESPRGTARVQPGDVEAPLRAARTVSGATPGLYRGTPRVAACDVERHIGRLAADEAKADAFAQVAGVTRSALPGYLRGLTPVVLGADTRVTNHAYRDGQAAHYQAVLQAGTAVLVDDRGVPRVRCACGNPLKAPAPTRGGAGARGTPWAGYEPDQVIVVAPAPRVVTSITIVDAATRTWIERRVGPDVRRDRVVSPPARASASPVPSDPADAESTVTGRPSLRESGPAASPSASGTQRSPAGTPSSPTGSVAPGGRGDAPNSASGLTHRNTGTTAEEPPLAEDAPDPDPVPDPARDLSLDLSLDPSDPGASDPGLADPDAADSGLSVPGASDPGAFDPDTSDAGPSGPADPGKSGQGLSDPDPSAAADVPAIPGLPDRGGLIPGDPPAARSGTAPARPSDEPGG</sequence>
<dbReference type="Pfam" id="PF20568">
    <property type="entry name" value="DUF6777"/>
    <property type="match status" value="1"/>
</dbReference>
<evidence type="ECO:0000313" key="5">
    <source>
        <dbReference type="Proteomes" id="UP001551011"/>
    </source>
</evidence>
<feature type="chain" id="PRO_5047222756" evidence="2">
    <location>
        <begin position="27"/>
        <end position="461"/>
    </location>
</feature>
<feature type="compositionally biased region" description="Low complexity" evidence="1">
    <location>
        <begin position="356"/>
        <end position="372"/>
    </location>
</feature>
<feature type="compositionally biased region" description="Low complexity" evidence="1">
    <location>
        <begin position="282"/>
        <end position="307"/>
    </location>
</feature>
<protein>
    <submittedName>
        <fullName evidence="4">DUF6777 domain-containing protein</fullName>
    </submittedName>
</protein>
<dbReference type="Proteomes" id="UP001551011">
    <property type="component" value="Unassembled WGS sequence"/>
</dbReference>
<dbReference type="EMBL" id="JBFAEG010000020">
    <property type="protein sequence ID" value="MEU5710466.1"/>
    <property type="molecule type" value="Genomic_DNA"/>
</dbReference>
<organism evidence="4 5">
    <name type="scientific">Streptomyces flaveolus</name>
    <dbReference type="NCBI Taxonomy" id="67297"/>
    <lineage>
        <taxon>Bacteria</taxon>
        <taxon>Bacillati</taxon>
        <taxon>Actinomycetota</taxon>
        <taxon>Actinomycetes</taxon>
        <taxon>Kitasatosporales</taxon>
        <taxon>Streptomycetaceae</taxon>
        <taxon>Streptomyces</taxon>
    </lineage>
</organism>
<evidence type="ECO:0000256" key="1">
    <source>
        <dbReference type="SAM" id="MobiDB-lite"/>
    </source>
</evidence>
<comment type="caution">
    <text evidence="4">The sequence shown here is derived from an EMBL/GenBank/DDBJ whole genome shotgun (WGS) entry which is preliminary data.</text>
</comment>
<evidence type="ECO:0000313" key="4">
    <source>
        <dbReference type="EMBL" id="MEU5710466.1"/>
    </source>
</evidence>